<gene>
    <name evidence="2" type="ORF">HMN09_00455900</name>
</gene>
<evidence type="ECO:0000256" key="1">
    <source>
        <dbReference type="SAM" id="MobiDB-lite"/>
    </source>
</evidence>
<evidence type="ECO:0000313" key="3">
    <source>
        <dbReference type="Proteomes" id="UP000613580"/>
    </source>
</evidence>
<accession>A0A8H6THA5</accession>
<organism evidence="2 3">
    <name type="scientific">Mycena chlorophos</name>
    <name type="common">Agaric fungus</name>
    <name type="synonym">Agaricus chlorophos</name>
    <dbReference type="NCBI Taxonomy" id="658473"/>
    <lineage>
        <taxon>Eukaryota</taxon>
        <taxon>Fungi</taxon>
        <taxon>Dikarya</taxon>
        <taxon>Basidiomycota</taxon>
        <taxon>Agaricomycotina</taxon>
        <taxon>Agaricomycetes</taxon>
        <taxon>Agaricomycetidae</taxon>
        <taxon>Agaricales</taxon>
        <taxon>Marasmiineae</taxon>
        <taxon>Mycenaceae</taxon>
        <taxon>Mycena</taxon>
    </lineage>
</organism>
<feature type="region of interest" description="Disordered" evidence="1">
    <location>
        <begin position="106"/>
        <end position="146"/>
    </location>
</feature>
<proteinExistence type="predicted"/>
<keyword evidence="3" id="KW-1185">Reference proteome</keyword>
<comment type="caution">
    <text evidence="2">The sequence shown here is derived from an EMBL/GenBank/DDBJ whole genome shotgun (WGS) entry which is preliminary data.</text>
</comment>
<name>A0A8H6THA5_MYCCL</name>
<protein>
    <submittedName>
        <fullName evidence="2">Uncharacterized protein</fullName>
    </submittedName>
</protein>
<evidence type="ECO:0000313" key="2">
    <source>
        <dbReference type="EMBL" id="KAF7317209.1"/>
    </source>
</evidence>
<dbReference type="AlphaFoldDB" id="A0A8H6THA5"/>
<reference evidence="2" key="1">
    <citation type="submission" date="2020-05" db="EMBL/GenBank/DDBJ databases">
        <title>Mycena genomes resolve the evolution of fungal bioluminescence.</title>
        <authorList>
            <person name="Tsai I.J."/>
        </authorList>
    </citation>
    <scope>NUCLEOTIDE SEQUENCE</scope>
    <source>
        <strain evidence="2">110903Hualien_Pintung</strain>
    </source>
</reference>
<dbReference type="Proteomes" id="UP000613580">
    <property type="component" value="Unassembled WGS sequence"/>
</dbReference>
<dbReference type="EMBL" id="JACAZE010000005">
    <property type="protein sequence ID" value="KAF7317209.1"/>
    <property type="molecule type" value="Genomic_DNA"/>
</dbReference>
<sequence length="186" mass="21105">MDHDHPLPPTFSFRAYVARALAQNAADELKLERDKRDPEYLFQKAKKRMDDKLIASEMQQVKAKRLFVSGIKMKRAAAAAGTGKRDLRDIYENDSELEDDVHFLPKRQKAGQPGPSAPMAAEVPVKSSRRRRPENIADKSRSAGSNHITTRSLWNKSLVQVLIMTRPRLLVLVLWPGVFDYGPLSR</sequence>